<evidence type="ECO:0000313" key="3">
    <source>
        <dbReference type="Proteomes" id="UP000218231"/>
    </source>
</evidence>
<gene>
    <name evidence="2" type="ORF">WR25_26610</name>
</gene>
<comment type="caution">
    <text evidence="2">The sequence shown here is derived from an EMBL/GenBank/DDBJ whole genome shotgun (WGS) entry which is preliminary data.</text>
</comment>
<sequence>MVLTVADRSLTIDWQPGSRRRVEVVGDTLSLSGPLDTLPRRVETWLKRTALDQLADDTAYYADKADGARCPSRTPSRGAGSRDGASRPVTRSIRSFSCCCGGVSGAPPSAGSPCACGSVSRGAWGSGLPSGSTIGAPAEPSSGWP</sequence>
<protein>
    <submittedName>
        <fullName evidence="2">Uncharacterized protein</fullName>
    </submittedName>
</protein>
<reference evidence="2 3" key="1">
    <citation type="journal article" date="2017" name="Curr. Biol.">
        <title>Genome architecture and evolution of a unichromosomal asexual nematode.</title>
        <authorList>
            <person name="Fradin H."/>
            <person name="Zegar C."/>
            <person name="Gutwein M."/>
            <person name="Lucas J."/>
            <person name="Kovtun M."/>
            <person name="Corcoran D."/>
            <person name="Baugh L.R."/>
            <person name="Kiontke K."/>
            <person name="Gunsalus K."/>
            <person name="Fitch D.H."/>
            <person name="Piano F."/>
        </authorList>
    </citation>
    <scope>NUCLEOTIDE SEQUENCE [LARGE SCALE GENOMIC DNA]</scope>
    <source>
        <strain evidence="2">PF1309</strain>
    </source>
</reference>
<feature type="region of interest" description="Disordered" evidence="1">
    <location>
        <begin position="65"/>
        <end position="89"/>
    </location>
</feature>
<organism evidence="2 3">
    <name type="scientific">Diploscapter pachys</name>
    <dbReference type="NCBI Taxonomy" id="2018661"/>
    <lineage>
        <taxon>Eukaryota</taxon>
        <taxon>Metazoa</taxon>
        <taxon>Ecdysozoa</taxon>
        <taxon>Nematoda</taxon>
        <taxon>Chromadorea</taxon>
        <taxon>Rhabditida</taxon>
        <taxon>Rhabditina</taxon>
        <taxon>Rhabditomorpha</taxon>
        <taxon>Rhabditoidea</taxon>
        <taxon>Rhabditidae</taxon>
        <taxon>Diploscapter</taxon>
    </lineage>
</organism>
<dbReference type="AlphaFoldDB" id="A0A2A2KDH2"/>
<dbReference type="EMBL" id="LIAE01008876">
    <property type="protein sequence ID" value="PAV72001.1"/>
    <property type="molecule type" value="Genomic_DNA"/>
</dbReference>
<accession>A0A2A2KDH2</accession>
<keyword evidence="3" id="KW-1185">Reference proteome</keyword>
<proteinExistence type="predicted"/>
<dbReference type="Proteomes" id="UP000218231">
    <property type="component" value="Unassembled WGS sequence"/>
</dbReference>
<evidence type="ECO:0000256" key="1">
    <source>
        <dbReference type="SAM" id="MobiDB-lite"/>
    </source>
</evidence>
<name>A0A2A2KDH2_9BILA</name>
<evidence type="ECO:0000313" key="2">
    <source>
        <dbReference type="EMBL" id="PAV72001.1"/>
    </source>
</evidence>